<evidence type="ECO:0000256" key="4">
    <source>
        <dbReference type="ARBA" id="ARBA00023014"/>
    </source>
</evidence>
<feature type="non-terminal residue" evidence="5">
    <location>
        <position position="1"/>
    </location>
</feature>
<evidence type="ECO:0000256" key="3">
    <source>
        <dbReference type="ARBA" id="ARBA00023004"/>
    </source>
</evidence>
<comment type="similarity">
    <text evidence="1">Belongs to the FldB/FldC dehydratase alpha/beta subunit family.</text>
</comment>
<evidence type="ECO:0000313" key="5">
    <source>
        <dbReference type="EMBL" id="GAI84858.1"/>
    </source>
</evidence>
<organism evidence="5">
    <name type="scientific">marine sediment metagenome</name>
    <dbReference type="NCBI Taxonomy" id="412755"/>
    <lineage>
        <taxon>unclassified sequences</taxon>
        <taxon>metagenomes</taxon>
        <taxon>ecological metagenomes</taxon>
    </lineage>
</organism>
<keyword evidence="3" id="KW-0408">Iron</keyword>
<accession>X1RW05</accession>
<evidence type="ECO:0000256" key="1">
    <source>
        <dbReference type="ARBA" id="ARBA00005806"/>
    </source>
</evidence>
<keyword evidence="4" id="KW-0411">Iron-sulfur</keyword>
<dbReference type="GO" id="GO:0051536">
    <property type="term" value="F:iron-sulfur cluster binding"/>
    <property type="evidence" value="ECO:0007669"/>
    <property type="project" value="UniProtKB-KW"/>
</dbReference>
<name>X1RW05_9ZZZZ</name>
<protein>
    <recommendedName>
        <fullName evidence="6">2-hydroxyglutaryl-CoA dehydratase D-component</fullName>
    </recommendedName>
</protein>
<dbReference type="AlphaFoldDB" id="X1RW05"/>
<dbReference type="PANTHER" id="PTHR30548:SF5">
    <property type="entry name" value="SUBUNIT OF OXYGEN-SENSITIVE 2-HYDROXYISOCAPROYL-COA DEHYDRATASE"/>
    <property type="match status" value="1"/>
</dbReference>
<sequence length="90" mass="10604">PPSIFQPAWEQRAEIMKKLIRDFNIDGVIWYELAFEEVYDIEYSIITKAMAEMNIPILKLESSYEYAREAVGPLTTRVESFIESIKQRRS</sequence>
<dbReference type="EMBL" id="BARW01009823">
    <property type="protein sequence ID" value="GAI84858.1"/>
    <property type="molecule type" value="Genomic_DNA"/>
</dbReference>
<gene>
    <name evidence="5" type="ORF">S12H4_19608</name>
</gene>
<dbReference type="Pfam" id="PF06050">
    <property type="entry name" value="HGD-D"/>
    <property type="match status" value="1"/>
</dbReference>
<dbReference type="PANTHER" id="PTHR30548">
    <property type="entry name" value="2-HYDROXYGLUTARYL-COA DEHYDRATASE, D-COMPONENT-RELATED"/>
    <property type="match status" value="1"/>
</dbReference>
<dbReference type="GO" id="GO:0046872">
    <property type="term" value="F:metal ion binding"/>
    <property type="evidence" value="ECO:0007669"/>
    <property type="project" value="UniProtKB-KW"/>
</dbReference>
<proteinExistence type="inferred from homology"/>
<comment type="caution">
    <text evidence="5">The sequence shown here is derived from an EMBL/GenBank/DDBJ whole genome shotgun (WGS) entry which is preliminary data.</text>
</comment>
<evidence type="ECO:0008006" key="6">
    <source>
        <dbReference type="Google" id="ProtNLM"/>
    </source>
</evidence>
<dbReference type="Gene3D" id="3.40.50.11900">
    <property type="match status" value="1"/>
</dbReference>
<reference evidence="5" key="1">
    <citation type="journal article" date="2014" name="Front. Microbiol.">
        <title>High frequency of phylogenetically diverse reductive dehalogenase-homologous genes in deep subseafloor sedimentary metagenomes.</title>
        <authorList>
            <person name="Kawai M."/>
            <person name="Futagami T."/>
            <person name="Toyoda A."/>
            <person name="Takaki Y."/>
            <person name="Nishi S."/>
            <person name="Hori S."/>
            <person name="Arai W."/>
            <person name="Tsubouchi T."/>
            <person name="Morono Y."/>
            <person name="Uchiyama I."/>
            <person name="Ito T."/>
            <person name="Fujiyama A."/>
            <person name="Inagaki F."/>
            <person name="Takami H."/>
        </authorList>
    </citation>
    <scope>NUCLEOTIDE SEQUENCE</scope>
    <source>
        <strain evidence="5">Expedition CK06-06</strain>
    </source>
</reference>
<keyword evidence="2" id="KW-0479">Metal-binding</keyword>
<dbReference type="InterPro" id="IPR010327">
    <property type="entry name" value="FldB/FldC_alpha/beta"/>
</dbReference>
<evidence type="ECO:0000256" key="2">
    <source>
        <dbReference type="ARBA" id="ARBA00022723"/>
    </source>
</evidence>